<dbReference type="AlphaFoldDB" id="A0A6M6ED33"/>
<dbReference type="Proteomes" id="UP000501076">
    <property type="component" value="Plasmid pFDU301D"/>
</dbReference>
<accession>A0A6M6ED33</accession>
<reference evidence="1 2" key="1">
    <citation type="submission" date="2019-10" db="EMBL/GenBank/DDBJ databases">
        <title>Complete genome sequences for adaption low water activity.</title>
        <authorList>
            <person name="Zhao L."/>
            <person name="Zhong J."/>
        </authorList>
    </citation>
    <scope>NUCLEOTIDE SEQUENCE [LARGE SCALE GENOMIC DNA]</scope>
    <source>
        <strain evidence="1 2">FDU301</strain>
        <plasmid evidence="2">pfdu301d</plasmid>
    </source>
</reference>
<protein>
    <submittedName>
        <fullName evidence="1">Uncharacterized protein</fullName>
    </submittedName>
</protein>
<keyword evidence="1" id="KW-0614">Plasmid</keyword>
<sequence length="118" mass="13778">MFFKKLWSNKNCKHDTYKLEADFSTDPIWCNKCGENLDIEDFSLSNILQEELECWVSDYGDWIDFGNDSLNEKGIEMENEHNKKGLELLRKIKEELGVDYPIIFSPSTSGELYQGVKK</sequence>
<name>A0A6M6ED33_PRIMG</name>
<gene>
    <name evidence="1" type="ORF">FDZ14_35270</name>
</gene>
<proteinExistence type="predicted"/>
<geneLocation type="plasmid" evidence="2">
    <name>pfdu301d</name>
</geneLocation>
<evidence type="ECO:0000313" key="2">
    <source>
        <dbReference type="Proteomes" id="UP000501076"/>
    </source>
</evidence>
<dbReference type="RefSeq" id="WP_171779332.1">
    <property type="nucleotide sequence ID" value="NZ_CP045276.1"/>
</dbReference>
<evidence type="ECO:0000313" key="1">
    <source>
        <dbReference type="EMBL" id="QJX81365.1"/>
    </source>
</evidence>
<organism evidence="1 2">
    <name type="scientific">Priestia megaterium</name>
    <name type="common">Bacillus megaterium</name>
    <dbReference type="NCBI Taxonomy" id="1404"/>
    <lineage>
        <taxon>Bacteria</taxon>
        <taxon>Bacillati</taxon>
        <taxon>Bacillota</taxon>
        <taxon>Bacilli</taxon>
        <taxon>Bacillales</taxon>
        <taxon>Bacillaceae</taxon>
        <taxon>Priestia</taxon>
    </lineage>
</organism>
<dbReference type="EMBL" id="CP045276">
    <property type="protein sequence ID" value="QJX81365.1"/>
    <property type="molecule type" value="Genomic_DNA"/>
</dbReference>